<organism evidence="2">
    <name type="scientific">Opuntia streptacantha</name>
    <name type="common">Prickly pear cactus</name>
    <name type="synonym">Opuntia cardona</name>
    <dbReference type="NCBI Taxonomy" id="393608"/>
    <lineage>
        <taxon>Eukaryota</taxon>
        <taxon>Viridiplantae</taxon>
        <taxon>Streptophyta</taxon>
        <taxon>Embryophyta</taxon>
        <taxon>Tracheophyta</taxon>
        <taxon>Spermatophyta</taxon>
        <taxon>Magnoliopsida</taxon>
        <taxon>eudicotyledons</taxon>
        <taxon>Gunneridae</taxon>
        <taxon>Pentapetalae</taxon>
        <taxon>Caryophyllales</taxon>
        <taxon>Cactineae</taxon>
        <taxon>Cactaceae</taxon>
        <taxon>Opuntioideae</taxon>
        <taxon>Opuntia</taxon>
    </lineage>
</organism>
<accession>A0A7C9EZ05</accession>
<proteinExistence type="predicted"/>
<evidence type="ECO:0000313" key="2">
    <source>
        <dbReference type="EMBL" id="MBA4676065.1"/>
    </source>
</evidence>
<reference evidence="2" key="1">
    <citation type="journal article" date="2013" name="J. Plant Res.">
        <title>Effect of fungi and light on seed germination of three Opuntia species from semiarid lands of central Mexico.</title>
        <authorList>
            <person name="Delgado-Sanchez P."/>
            <person name="Jimenez-Bremont J.F."/>
            <person name="Guerrero-Gonzalez Mde L."/>
            <person name="Flores J."/>
        </authorList>
    </citation>
    <scope>NUCLEOTIDE SEQUENCE</scope>
    <source>
        <tissue evidence="2">Cladode</tissue>
    </source>
</reference>
<evidence type="ECO:0008006" key="3">
    <source>
        <dbReference type="Google" id="ProtNLM"/>
    </source>
</evidence>
<keyword evidence="1" id="KW-0732">Signal</keyword>
<evidence type="ECO:0000256" key="1">
    <source>
        <dbReference type="SAM" id="SignalP"/>
    </source>
</evidence>
<sequence length="100" mass="11417">MKRVSLLLLLVSVESAQIQLGDLLQNLLKCLLLIRTVPSGFWNTSIWQAALRESWDENCRYGCLSIVRAWRKLPLSPLKATCLGRITRSTFSSLVSWRLL</sequence>
<feature type="chain" id="PRO_5027906156" description="Secreted protein" evidence="1">
    <location>
        <begin position="16"/>
        <end position="100"/>
    </location>
</feature>
<protein>
    <recommendedName>
        <fullName evidence="3">Secreted protein</fullName>
    </recommendedName>
</protein>
<reference evidence="2" key="2">
    <citation type="submission" date="2020-07" db="EMBL/GenBank/DDBJ databases">
        <authorList>
            <person name="Vera ALvarez R."/>
            <person name="Arias-Moreno D.M."/>
            <person name="Jimenez-Jacinto V."/>
            <person name="Jimenez-Bremont J.F."/>
            <person name="Swaminathan K."/>
            <person name="Moose S.P."/>
            <person name="Guerrero-Gonzalez M.L."/>
            <person name="Marino-Ramirez L."/>
            <person name="Landsman D."/>
            <person name="Rodriguez-Kessler M."/>
            <person name="Delgado-Sanchez P."/>
        </authorList>
    </citation>
    <scope>NUCLEOTIDE SEQUENCE</scope>
    <source>
        <tissue evidence="2">Cladode</tissue>
    </source>
</reference>
<dbReference type="EMBL" id="GISG01269975">
    <property type="protein sequence ID" value="MBA4676065.1"/>
    <property type="molecule type" value="Transcribed_RNA"/>
</dbReference>
<feature type="signal peptide" evidence="1">
    <location>
        <begin position="1"/>
        <end position="15"/>
    </location>
</feature>
<dbReference type="AlphaFoldDB" id="A0A7C9EZ05"/>
<name>A0A7C9EZ05_OPUST</name>